<evidence type="ECO:0000313" key="2">
    <source>
        <dbReference type="EMBL" id="KAF2479984.1"/>
    </source>
</evidence>
<gene>
    <name evidence="2" type="ORF">BDY17DRAFT_303019</name>
</gene>
<proteinExistence type="predicted"/>
<feature type="compositionally biased region" description="Basic and acidic residues" evidence="1">
    <location>
        <begin position="152"/>
        <end position="168"/>
    </location>
</feature>
<protein>
    <submittedName>
        <fullName evidence="2">Uncharacterized protein</fullName>
    </submittedName>
</protein>
<name>A0A6A6PJY7_9PEZI</name>
<sequence length="189" mass="21177">MSLLHRVLLLEGNSCRGSDWRQDLQTPSPAISSQPTVGMAFRFTIFRTAQTKVGTFPSHPVSPDCSIMLSSSALRLLPIACHHHHNLINTTYVISSRLLHFHVGPQPLLHAPPAAHRLPRATSTTPRAHRRHLRRSRSPRRSSTCLQSARAEGGRRRWDCAEPQHHQQDQNAVPSDIFEESEGGSRVRS</sequence>
<accession>A0A6A6PJY7</accession>
<dbReference type="AlphaFoldDB" id="A0A6A6PJY7"/>
<evidence type="ECO:0000256" key="1">
    <source>
        <dbReference type="SAM" id="MobiDB-lite"/>
    </source>
</evidence>
<feature type="region of interest" description="Disordered" evidence="1">
    <location>
        <begin position="112"/>
        <end position="189"/>
    </location>
</feature>
<keyword evidence="3" id="KW-1185">Reference proteome</keyword>
<dbReference type="Proteomes" id="UP000799767">
    <property type="component" value="Unassembled WGS sequence"/>
</dbReference>
<dbReference type="EMBL" id="MU001640">
    <property type="protein sequence ID" value="KAF2479984.1"/>
    <property type="molecule type" value="Genomic_DNA"/>
</dbReference>
<feature type="compositionally biased region" description="Basic residues" evidence="1">
    <location>
        <begin position="127"/>
        <end position="140"/>
    </location>
</feature>
<dbReference type="RefSeq" id="XP_033586554.1">
    <property type="nucleotide sequence ID" value="XM_033734502.1"/>
</dbReference>
<dbReference type="GeneID" id="54475504"/>
<reference evidence="2" key="1">
    <citation type="journal article" date="2020" name="Stud. Mycol.">
        <title>101 Dothideomycetes genomes: a test case for predicting lifestyles and emergence of pathogens.</title>
        <authorList>
            <person name="Haridas S."/>
            <person name="Albert R."/>
            <person name="Binder M."/>
            <person name="Bloem J."/>
            <person name="Labutti K."/>
            <person name="Salamov A."/>
            <person name="Andreopoulos B."/>
            <person name="Baker S."/>
            <person name="Barry K."/>
            <person name="Bills G."/>
            <person name="Bluhm B."/>
            <person name="Cannon C."/>
            <person name="Castanera R."/>
            <person name="Culley D."/>
            <person name="Daum C."/>
            <person name="Ezra D."/>
            <person name="Gonzalez J."/>
            <person name="Henrissat B."/>
            <person name="Kuo A."/>
            <person name="Liang C."/>
            <person name="Lipzen A."/>
            <person name="Lutzoni F."/>
            <person name="Magnuson J."/>
            <person name="Mondo S."/>
            <person name="Nolan M."/>
            <person name="Ohm R."/>
            <person name="Pangilinan J."/>
            <person name="Park H.-J."/>
            <person name="Ramirez L."/>
            <person name="Alfaro M."/>
            <person name="Sun H."/>
            <person name="Tritt A."/>
            <person name="Yoshinaga Y."/>
            <person name="Zwiers L.-H."/>
            <person name="Turgeon B."/>
            <person name="Goodwin S."/>
            <person name="Spatafora J."/>
            <person name="Crous P."/>
            <person name="Grigoriev I."/>
        </authorList>
    </citation>
    <scope>NUCLEOTIDE SEQUENCE</scope>
    <source>
        <strain evidence="2">CBS 113389</strain>
    </source>
</reference>
<evidence type="ECO:0000313" key="3">
    <source>
        <dbReference type="Proteomes" id="UP000799767"/>
    </source>
</evidence>
<organism evidence="2 3">
    <name type="scientific">Neohortaea acidophila</name>
    <dbReference type="NCBI Taxonomy" id="245834"/>
    <lineage>
        <taxon>Eukaryota</taxon>
        <taxon>Fungi</taxon>
        <taxon>Dikarya</taxon>
        <taxon>Ascomycota</taxon>
        <taxon>Pezizomycotina</taxon>
        <taxon>Dothideomycetes</taxon>
        <taxon>Dothideomycetidae</taxon>
        <taxon>Mycosphaerellales</taxon>
        <taxon>Teratosphaeriaceae</taxon>
        <taxon>Neohortaea</taxon>
    </lineage>
</organism>